<dbReference type="SUPFAM" id="SSF111126">
    <property type="entry name" value="Ligand-binding domain in the NO signalling and Golgi transport"/>
    <property type="match status" value="1"/>
</dbReference>
<gene>
    <name evidence="2" type="ORF">E8A74_15935</name>
</gene>
<evidence type="ECO:0000313" key="3">
    <source>
        <dbReference type="Proteomes" id="UP000309215"/>
    </source>
</evidence>
<dbReference type="PANTHER" id="PTHR35090">
    <property type="entry name" value="DNA-DIRECTED RNA POLYMERASE SUBUNIT I"/>
    <property type="match status" value="1"/>
</dbReference>
<reference evidence="2 3" key="1">
    <citation type="submission" date="2019-04" db="EMBL/GenBank/DDBJ databases">
        <authorList>
            <person name="Li Y."/>
            <person name="Wang J."/>
        </authorList>
    </citation>
    <scope>NUCLEOTIDE SEQUENCE [LARGE SCALE GENOMIC DNA]</scope>
    <source>
        <strain evidence="2 3">DSM 14668</strain>
    </source>
</reference>
<keyword evidence="3" id="KW-1185">Reference proteome</keyword>
<evidence type="ECO:0000313" key="2">
    <source>
        <dbReference type="EMBL" id="TKD08408.1"/>
    </source>
</evidence>
<dbReference type="AlphaFoldDB" id="A0A4U1JE65"/>
<dbReference type="Pfam" id="PF02830">
    <property type="entry name" value="V4R"/>
    <property type="match status" value="1"/>
</dbReference>
<organism evidence="2 3">
    <name type="scientific">Polyangium fumosum</name>
    <dbReference type="NCBI Taxonomy" id="889272"/>
    <lineage>
        <taxon>Bacteria</taxon>
        <taxon>Pseudomonadati</taxon>
        <taxon>Myxococcota</taxon>
        <taxon>Polyangia</taxon>
        <taxon>Polyangiales</taxon>
        <taxon>Polyangiaceae</taxon>
        <taxon>Polyangium</taxon>
    </lineage>
</organism>
<accession>A0A4U1JE65</accession>
<evidence type="ECO:0000259" key="1">
    <source>
        <dbReference type="SMART" id="SM00989"/>
    </source>
</evidence>
<protein>
    <submittedName>
        <fullName evidence="2">4-vinyl reductase</fullName>
    </submittedName>
</protein>
<dbReference type="Gene3D" id="3.30.1380.20">
    <property type="entry name" value="Trafficking protein particle complex subunit 3"/>
    <property type="match status" value="1"/>
</dbReference>
<dbReference type="PANTHER" id="PTHR35090:SF2">
    <property type="entry name" value="ARSR FAMILY TRANSCRIPTIONAL REGULATOR"/>
    <property type="match status" value="1"/>
</dbReference>
<comment type="caution">
    <text evidence="2">The sequence shown here is derived from an EMBL/GenBank/DDBJ whole genome shotgun (WGS) entry which is preliminary data.</text>
</comment>
<dbReference type="InterPro" id="IPR024096">
    <property type="entry name" value="NO_sig/Golgi_transp_ligand-bd"/>
</dbReference>
<sequence>MGLIQEVAQTHRPILGNDIPLLVFRVFRHFSAGYVEEVLGRGAAVVFQNGGRELGKEAGQMLYKPSTDEYLKEVVQFVRDSRIGILIPRQLDDKLLVVDLDECITCAGMASISKRICHFEVGFVAGITEVLIKKKPKAYETKCGANGEGTCQVTVELG</sequence>
<dbReference type="OrthoDB" id="9788644at2"/>
<feature type="domain" description="4-vinyl reductase 4VR" evidence="1">
    <location>
        <begin position="95"/>
        <end position="157"/>
    </location>
</feature>
<dbReference type="EMBL" id="SSMQ01000014">
    <property type="protein sequence ID" value="TKD08408.1"/>
    <property type="molecule type" value="Genomic_DNA"/>
</dbReference>
<proteinExistence type="predicted"/>
<dbReference type="SMART" id="SM00989">
    <property type="entry name" value="V4R"/>
    <property type="match status" value="1"/>
</dbReference>
<dbReference type="Proteomes" id="UP000309215">
    <property type="component" value="Unassembled WGS sequence"/>
</dbReference>
<dbReference type="InterPro" id="IPR004096">
    <property type="entry name" value="V4R"/>
</dbReference>
<name>A0A4U1JE65_9BACT</name>